<dbReference type="EMBL" id="JAVRRA010010324">
    <property type="protein sequence ID" value="KAK5242197.1"/>
    <property type="molecule type" value="Genomic_DNA"/>
</dbReference>
<evidence type="ECO:0000313" key="1">
    <source>
        <dbReference type="EMBL" id="KAK5242197.1"/>
    </source>
</evidence>
<sequence length="60" mass="6508">DLNKADVGFVKGIAEQKEPAASNNGPPAATVARRAESYSDFYDTLSAQLKKERGVGKQRR</sequence>
<comment type="caution">
    <text evidence="1">The sequence shown here is derived from an EMBL/GenBank/DDBJ whole genome shotgun (WGS) entry which is preliminary data.</text>
</comment>
<organism evidence="1 2">
    <name type="scientific">Cryomyces antarcticus</name>
    <dbReference type="NCBI Taxonomy" id="329879"/>
    <lineage>
        <taxon>Eukaryota</taxon>
        <taxon>Fungi</taxon>
        <taxon>Dikarya</taxon>
        <taxon>Ascomycota</taxon>
        <taxon>Pezizomycotina</taxon>
        <taxon>Dothideomycetes</taxon>
        <taxon>Dothideomycetes incertae sedis</taxon>
        <taxon>Cryomyces</taxon>
    </lineage>
</organism>
<evidence type="ECO:0000313" key="2">
    <source>
        <dbReference type="Proteomes" id="UP001357485"/>
    </source>
</evidence>
<name>A0ABR0LUC2_9PEZI</name>
<accession>A0ABR0LUC2</accession>
<reference evidence="1 2" key="1">
    <citation type="submission" date="2023-08" db="EMBL/GenBank/DDBJ databases">
        <title>Black Yeasts Isolated from many extreme environments.</title>
        <authorList>
            <person name="Coleine C."/>
            <person name="Stajich J.E."/>
            <person name="Selbmann L."/>
        </authorList>
    </citation>
    <scope>NUCLEOTIDE SEQUENCE [LARGE SCALE GENOMIC DNA]</scope>
    <source>
        <strain evidence="1 2">CCFEE 536</strain>
    </source>
</reference>
<feature type="non-terminal residue" evidence="1">
    <location>
        <position position="1"/>
    </location>
</feature>
<dbReference type="Proteomes" id="UP001357485">
    <property type="component" value="Unassembled WGS sequence"/>
</dbReference>
<gene>
    <name evidence="1" type="primary">COG3_3</name>
    <name evidence="1" type="ORF">LTR16_008696</name>
</gene>
<proteinExistence type="predicted"/>
<feature type="non-terminal residue" evidence="1">
    <location>
        <position position="60"/>
    </location>
</feature>
<protein>
    <submittedName>
        <fullName evidence="1">Golgi transport complex subunit 3</fullName>
    </submittedName>
</protein>
<keyword evidence="2" id="KW-1185">Reference proteome</keyword>